<dbReference type="OrthoDB" id="5244221at2"/>
<dbReference type="InParanoid" id="A0A263D8I7"/>
<feature type="transmembrane region" description="Helical" evidence="2">
    <location>
        <begin position="114"/>
        <end position="135"/>
    </location>
</feature>
<dbReference type="AlphaFoldDB" id="A0A263D8I7"/>
<evidence type="ECO:0000256" key="2">
    <source>
        <dbReference type="SAM" id="Phobius"/>
    </source>
</evidence>
<dbReference type="Pfam" id="PF11361">
    <property type="entry name" value="DUF3159"/>
    <property type="match status" value="1"/>
</dbReference>
<organism evidence="3 4">
    <name type="scientific">Amycolatopsis antarctica</name>
    <dbReference type="NCBI Taxonomy" id="1854586"/>
    <lineage>
        <taxon>Bacteria</taxon>
        <taxon>Bacillati</taxon>
        <taxon>Actinomycetota</taxon>
        <taxon>Actinomycetes</taxon>
        <taxon>Pseudonocardiales</taxon>
        <taxon>Pseudonocardiaceae</taxon>
        <taxon>Amycolatopsis</taxon>
    </lineage>
</organism>
<dbReference type="Proteomes" id="UP000242444">
    <property type="component" value="Unassembled WGS sequence"/>
</dbReference>
<evidence type="ECO:0008006" key="5">
    <source>
        <dbReference type="Google" id="ProtNLM"/>
    </source>
</evidence>
<dbReference type="InterPro" id="IPR016566">
    <property type="entry name" value="UCP010219"/>
</dbReference>
<evidence type="ECO:0000313" key="4">
    <source>
        <dbReference type="Proteomes" id="UP000242444"/>
    </source>
</evidence>
<reference evidence="3 4" key="1">
    <citation type="submission" date="2017-07" db="EMBL/GenBank/DDBJ databases">
        <title>Amycolatopsis antarcticus sp. nov., isolated from the surface of an Antarcticus brown macroalga.</title>
        <authorList>
            <person name="Wang J."/>
            <person name="Leiva S."/>
            <person name="Huang J."/>
            <person name="Huang Y."/>
        </authorList>
    </citation>
    <scope>NUCLEOTIDE SEQUENCE [LARGE SCALE GENOMIC DNA]</scope>
    <source>
        <strain evidence="3 4">AU-G6</strain>
    </source>
</reference>
<evidence type="ECO:0000313" key="3">
    <source>
        <dbReference type="EMBL" id="OZM74763.1"/>
    </source>
</evidence>
<dbReference type="EMBL" id="NKYE01000001">
    <property type="protein sequence ID" value="OZM74763.1"/>
    <property type="molecule type" value="Genomic_DNA"/>
</dbReference>
<feature type="transmembrane region" description="Helical" evidence="2">
    <location>
        <begin position="51"/>
        <end position="76"/>
    </location>
</feature>
<keyword evidence="2" id="KW-0812">Transmembrane</keyword>
<accession>A0A263D8I7</accession>
<gene>
    <name evidence="3" type="ORF">CFN78_00570</name>
</gene>
<proteinExistence type="predicted"/>
<feature type="transmembrane region" description="Helical" evidence="2">
    <location>
        <begin position="161"/>
        <end position="181"/>
    </location>
</feature>
<sequence length="228" mass="23752">MIDTSYNPTRGTEARQPATGPGAPAQNGAAKPNLLDQLGGPWGMVLSGLPVIAFVVANALVALPVAIGIALAIAVGITVVRMIRGERFSVAIGGVFGVVVAGGIALWTGSASGFFLLGIWVAFAGAVVTLASLIARRPITGVVWNLMHGGKHAWRQDRKTLRVHDIATLAATAVLAARFVVKQWLFDIDATGWLATAKIAMGTPLTALVALVVIWAFRVSTKRLVGTK</sequence>
<feature type="transmembrane region" description="Helical" evidence="2">
    <location>
        <begin position="88"/>
        <end position="108"/>
    </location>
</feature>
<name>A0A263D8I7_9PSEU</name>
<keyword evidence="4" id="KW-1185">Reference proteome</keyword>
<feature type="region of interest" description="Disordered" evidence="1">
    <location>
        <begin position="1"/>
        <end position="26"/>
    </location>
</feature>
<keyword evidence="2" id="KW-1133">Transmembrane helix</keyword>
<feature type="compositionally biased region" description="Polar residues" evidence="1">
    <location>
        <begin position="1"/>
        <end position="10"/>
    </location>
</feature>
<protein>
    <recommendedName>
        <fullName evidence="5">DUF3159 domain-containing protein</fullName>
    </recommendedName>
</protein>
<feature type="transmembrane region" description="Helical" evidence="2">
    <location>
        <begin position="193"/>
        <end position="217"/>
    </location>
</feature>
<evidence type="ECO:0000256" key="1">
    <source>
        <dbReference type="SAM" id="MobiDB-lite"/>
    </source>
</evidence>
<keyword evidence="2" id="KW-0472">Membrane</keyword>
<comment type="caution">
    <text evidence="3">The sequence shown here is derived from an EMBL/GenBank/DDBJ whole genome shotgun (WGS) entry which is preliminary data.</text>
</comment>